<dbReference type="EMBL" id="MU129176">
    <property type="protein sequence ID" value="KAF9505075.1"/>
    <property type="molecule type" value="Genomic_DNA"/>
</dbReference>
<protein>
    <submittedName>
        <fullName evidence="3">Uncharacterized protein</fullName>
    </submittedName>
</protein>
<comment type="caution">
    <text evidence="3">The sequence shown here is derived from an EMBL/GenBank/DDBJ whole genome shotgun (WGS) entry which is preliminary data.</text>
</comment>
<evidence type="ECO:0000313" key="3">
    <source>
        <dbReference type="EMBL" id="KAF9505075.1"/>
    </source>
</evidence>
<evidence type="ECO:0000313" key="4">
    <source>
        <dbReference type="Proteomes" id="UP000886523"/>
    </source>
</evidence>
<keyword evidence="2" id="KW-0472">Membrane</keyword>
<dbReference type="Proteomes" id="UP000886523">
    <property type="component" value="Unassembled WGS sequence"/>
</dbReference>
<sequence>MHNNWPKFQYLGVSCAFNFLFRKLKILKFGPIIVFIIYPYGVGTAPNWVFFQARKVFSLCKTLIRQMHRQDPGEIWARVQPPNPEPARQPTKYRTTHPPRQMCGNNWPPPRCMKPHPTRTQQTKNGHAQPPTTRSKNPGPEHPQHIDG</sequence>
<keyword evidence="4" id="KW-1185">Reference proteome</keyword>
<organism evidence="3 4">
    <name type="scientific">Hydnum rufescens UP504</name>
    <dbReference type="NCBI Taxonomy" id="1448309"/>
    <lineage>
        <taxon>Eukaryota</taxon>
        <taxon>Fungi</taxon>
        <taxon>Dikarya</taxon>
        <taxon>Basidiomycota</taxon>
        <taxon>Agaricomycotina</taxon>
        <taxon>Agaricomycetes</taxon>
        <taxon>Cantharellales</taxon>
        <taxon>Hydnaceae</taxon>
        <taxon>Hydnum</taxon>
    </lineage>
</organism>
<accession>A0A9P6DNX3</accession>
<reference evidence="3" key="1">
    <citation type="journal article" date="2020" name="Nat. Commun.">
        <title>Large-scale genome sequencing of mycorrhizal fungi provides insights into the early evolution of symbiotic traits.</title>
        <authorList>
            <person name="Miyauchi S."/>
            <person name="Kiss E."/>
            <person name="Kuo A."/>
            <person name="Drula E."/>
            <person name="Kohler A."/>
            <person name="Sanchez-Garcia M."/>
            <person name="Morin E."/>
            <person name="Andreopoulos B."/>
            <person name="Barry K.W."/>
            <person name="Bonito G."/>
            <person name="Buee M."/>
            <person name="Carver A."/>
            <person name="Chen C."/>
            <person name="Cichocki N."/>
            <person name="Clum A."/>
            <person name="Culley D."/>
            <person name="Crous P.W."/>
            <person name="Fauchery L."/>
            <person name="Girlanda M."/>
            <person name="Hayes R.D."/>
            <person name="Keri Z."/>
            <person name="LaButti K."/>
            <person name="Lipzen A."/>
            <person name="Lombard V."/>
            <person name="Magnuson J."/>
            <person name="Maillard F."/>
            <person name="Murat C."/>
            <person name="Nolan M."/>
            <person name="Ohm R.A."/>
            <person name="Pangilinan J."/>
            <person name="Pereira M.F."/>
            <person name="Perotto S."/>
            <person name="Peter M."/>
            <person name="Pfister S."/>
            <person name="Riley R."/>
            <person name="Sitrit Y."/>
            <person name="Stielow J.B."/>
            <person name="Szollosi G."/>
            <person name="Zifcakova L."/>
            <person name="Stursova M."/>
            <person name="Spatafora J.W."/>
            <person name="Tedersoo L."/>
            <person name="Vaario L.M."/>
            <person name="Yamada A."/>
            <person name="Yan M."/>
            <person name="Wang P."/>
            <person name="Xu J."/>
            <person name="Bruns T."/>
            <person name="Baldrian P."/>
            <person name="Vilgalys R."/>
            <person name="Dunand C."/>
            <person name="Henrissat B."/>
            <person name="Grigoriev I.V."/>
            <person name="Hibbett D."/>
            <person name="Nagy L.G."/>
            <person name="Martin F.M."/>
        </authorList>
    </citation>
    <scope>NUCLEOTIDE SEQUENCE</scope>
    <source>
        <strain evidence="3">UP504</strain>
    </source>
</reference>
<proteinExistence type="predicted"/>
<feature type="region of interest" description="Disordered" evidence="1">
    <location>
        <begin position="74"/>
        <end position="148"/>
    </location>
</feature>
<dbReference type="AlphaFoldDB" id="A0A9P6DNX3"/>
<gene>
    <name evidence="3" type="ORF">BS47DRAFT_1368351</name>
</gene>
<evidence type="ECO:0000256" key="1">
    <source>
        <dbReference type="SAM" id="MobiDB-lite"/>
    </source>
</evidence>
<evidence type="ECO:0000256" key="2">
    <source>
        <dbReference type="SAM" id="Phobius"/>
    </source>
</evidence>
<name>A0A9P6DNX3_9AGAM</name>
<feature type="transmembrane region" description="Helical" evidence="2">
    <location>
        <begin position="29"/>
        <end position="51"/>
    </location>
</feature>
<keyword evidence="2" id="KW-0812">Transmembrane</keyword>
<feature type="compositionally biased region" description="Polar residues" evidence="1">
    <location>
        <begin position="118"/>
        <end position="136"/>
    </location>
</feature>
<keyword evidence="2" id="KW-1133">Transmembrane helix</keyword>